<evidence type="ECO:0000313" key="3">
    <source>
        <dbReference type="Proteomes" id="UP000184221"/>
    </source>
</evidence>
<keyword evidence="3" id="KW-1185">Reference proteome</keyword>
<dbReference type="Proteomes" id="UP000184221">
    <property type="component" value="Unassembled WGS sequence"/>
</dbReference>
<accession>A0A1M5QUJ8</accession>
<dbReference type="AlphaFoldDB" id="A0A1M5QUJ8"/>
<proteinExistence type="predicted"/>
<organism evidence="2 3">
    <name type="scientific">Marivita hallyeonensis</name>
    <dbReference type="NCBI Taxonomy" id="996342"/>
    <lineage>
        <taxon>Bacteria</taxon>
        <taxon>Pseudomonadati</taxon>
        <taxon>Pseudomonadota</taxon>
        <taxon>Alphaproteobacteria</taxon>
        <taxon>Rhodobacterales</taxon>
        <taxon>Roseobacteraceae</taxon>
        <taxon>Marivita</taxon>
    </lineage>
</organism>
<reference evidence="2 3" key="1">
    <citation type="submission" date="2016-11" db="EMBL/GenBank/DDBJ databases">
        <authorList>
            <person name="Jaros S."/>
            <person name="Januszkiewicz K."/>
            <person name="Wedrychowicz H."/>
        </authorList>
    </citation>
    <scope>NUCLEOTIDE SEQUENCE [LARGE SCALE GENOMIC DNA]</scope>
    <source>
        <strain evidence="2 3">DSM 29431</strain>
    </source>
</reference>
<sequence length="124" mass="13193">MSMRLLMMAGLLASAVAQTAVADDAFECRFTVECFETETCGETDLGIAVTQVQPQASIYQIITDAETMSGKGHTVETGGFLFQGGNVNGAHLLTIAVGGSARYSVQYFEGPMVITYHGQCEEVV</sequence>
<dbReference type="STRING" id="996342.SAMN05443551_1502"/>
<feature type="chain" id="PRO_5012251734" evidence="1">
    <location>
        <begin position="23"/>
        <end position="124"/>
    </location>
</feature>
<feature type="signal peptide" evidence="1">
    <location>
        <begin position="1"/>
        <end position="22"/>
    </location>
</feature>
<gene>
    <name evidence="2" type="ORF">SAMN05443551_1502</name>
</gene>
<name>A0A1M5QUJ8_9RHOB</name>
<dbReference type="EMBL" id="FQXC01000002">
    <property type="protein sequence ID" value="SHH17824.1"/>
    <property type="molecule type" value="Genomic_DNA"/>
</dbReference>
<protein>
    <submittedName>
        <fullName evidence="2">Uncharacterized protein</fullName>
    </submittedName>
</protein>
<evidence type="ECO:0000256" key="1">
    <source>
        <dbReference type="SAM" id="SignalP"/>
    </source>
</evidence>
<keyword evidence="1" id="KW-0732">Signal</keyword>
<evidence type="ECO:0000313" key="2">
    <source>
        <dbReference type="EMBL" id="SHH17824.1"/>
    </source>
</evidence>